<keyword evidence="1" id="KW-0805">Transcription regulation</keyword>
<proteinExistence type="predicted"/>
<dbReference type="PANTHER" id="PTHR43280:SF2">
    <property type="entry name" value="HTH-TYPE TRANSCRIPTIONAL REGULATOR EXSA"/>
    <property type="match status" value="1"/>
</dbReference>
<dbReference type="PROSITE" id="PS01124">
    <property type="entry name" value="HTH_ARAC_FAMILY_2"/>
    <property type="match status" value="1"/>
</dbReference>
<dbReference type="Proteomes" id="UP000679220">
    <property type="component" value="Unassembled WGS sequence"/>
</dbReference>
<dbReference type="GO" id="GO:0003700">
    <property type="term" value="F:DNA-binding transcription factor activity"/>
    <property type="evidence" value="ECO:0007669"/>
    <property type="project" value="InterPro"/>
</dbReference>
<name>A0A941F3S7_9BACT</name>
<feature type="domain" description="HTH araC/xylS-type" evidence="4">
    <location>
        <begin position="174"/>
        <end position="272"/>
    </location>
</feature>
<evidence type="ECO:0000256" key="3">
    <source>
        <dbReference type="ARBA" id="ARBA00023163"/>
    </source>
</evidence>
<dbReference type="SUPFAM" id="SSF46689">
    <property type="entry name" value="Homeodomain-like"/>
    <property type="match status" value="2"/>
</dbReference>
<keyword evidence="6" id="KW-1185">Reference proteome</keyword>
<evidence type="ECO:0000256" key="2">
    <source>
        <dbReference type="ARBA" id="ARBA00023125"/>
    </source>
</evidence>
<evidence type="ECO:0000259" key="4">
    <source>
        <dbReference type="PROSITE" id="PS01124"/>
    </source>
</evidence>
<evidence type="ECO:0000256" key="1">
    <source>
        <dbReference type="ARBA" id="ARBA00023015"/>
    </source>
</evidence>
<reference evidence="5" key="1">
    <citation type="journal article" date="2018" name="Int. J. Syst. Evol. Microbiol.">
        <title>Carboxylicivirga sediminis sp. nov., isolated from coastal sediment.</title>
        <authorList>
            <person name="Wang F.Q."/>
            <person name="Ren L.H."/>
            <person name="Zou R.J."/>
            <person name="Sun Y.Z."/>
            <person name="Liu X.J."/>
            <person name="Jiang F."/>
            <person name="Liu L.J."/>
        </authorList>
    </citation>
    <scope>NUCLEOTIDE SEQUENCE</scope>
    <source>
        <strain evidence="5">JR1</strain>
    </source>
</reference>
<dbReference type="PANTHER" id="PTHR43280">
    <property type="entry name" value="ARAC-FAMILY TRANSCRIPTIONAL REGULATOR"/>
    <property type="match status" value="1"/>
</dbReference>
<gene>
    <name evidence="5" type="ORF">KDU71_09795</name>
</gene>
<dbReference type="EMBL" id="JAGTAR010000013">
    <property type="protein sequence ID" value="MBR8535847.1"/>
    <property type="molecule type" value="Genomic_DNA"/>
</dbReference>
<dbReference type="GO" id="GO:0043565">
    <property type="term" value="F:sequence-specific DNA binding"/>
    <property type="evidence" value="ECO:0007669"/>
    <property type="project" value="InterPro"/>
</dbReference>
<dbReference type="InterPro" id="IPR009057">
    <property type="entry name" value="Homeodomain-like_sf"/>
</dbReference>
<dbReference type="Pfam" id="PF12833">
    <property type="entry name" value="HTH_18"/>
    <property type="match status" value="1"/>
</dbReference>
<dbReference type="RefSeq" id="WP_212190258.1">
    <property type="nucleotide sequence ID" value="NZ_JAGTAR010000013.1"/>
</dbReference>
<dbReference type="SMART" id="SM00342">
    <property type="entry name" value="HTH_ARAC"/>
    <property type="match status" value="1"/>
</dbReference>
<dbReference type="InterPro" id="IPR018060">
    <property type="entry name" value="HTH_AraC"/>
</dbReference>
<evidence type="ECO:0000313" key="6">
    <source>
        <dbReference type="Proteomes" id="UP000679220"/>
    </source>
</evidence>
<dbReference type="PROSITE" id="PS00041">
    <property type="entry name" value="HTH_ARAC_FAMILY_1"/>
    <property type="match status" value="1"/>
</dbReference>
<dbReference type="Gene3D" id="1.10.10.60">
    <property type="entry name" value="Homeodomain-like"/>
    <property type="match status" value="2"/>
</dbReference>
<evidence type="ECO:0000313" key="5">
    <source>
        <dbReference type="EMBL" id="MBR8535847.1"/>
    </source>
</evidence>
<organism evidence="5 6">
    <name type="scientific">Carboxylicivirga sediminis</name>
    <dbReference type="NCBI Taxonomy" id="2006564"/>
    <lineage>
        <taxon>Bacteria</taxon>
        <taxon>Pseudomonadati</taxon>
        <taxon>Bacteroidota</taxon>
        <taxon>Bacteroidia</taxon>
        <taxon>Marinilabiliales</taxon>
        <taxon>Marinilabiliaceae</taxon>
        <taxon>Carboxylicivirga</taxon>
    </lineage>
</organism>
<keyword evidence="2" id="KW-0238">DNA-binding</keyword>
<dbReference type="SUPFAM" id="SSF51215">
    <property type="entry name" value="Regulatory protein AraC"/>
    <property type="match status" value="1"/>
</dbReference>
<reference evidence="5" key="2">
    <citation type="submission" date="2021-04" db="EMBL/GenBank/DDBJ databases">
        <authorList>
            <person name="Zhang T."/>
            <person name="Zhang Y."/>
            <person name="Lu D."/>
            <person name="Zuo D."/>
            <person name="Du Z."/>
        </authorList>
    </citation>
    <scope>NUCLEOTIDE SEQUENCE</scope>
    <source>
        <strain evidence="5">JR1</strain>
    </source>
</reference>
<sequence length="275" mass="32623">MAIDSFECKIITGGYSHCDSSWNKRRDELDQCFKIYIPTEGEASIRIKDVDYCINSNNIYFISGFQLNNQKCDSFMKVYWLHFIPTSLYLRRILMNSAPFFSWKKENVHFLDEKSSYIKSLFKPNYKDTTFISQIPYSYEEAKLHAFILSLIADVLKHNSKAEISPTTELMILKPAIDFMNNEFRRNPALEEIAKKSNLAPNYFHRLFKKNFGLTPLNYMLRMRMEIAVRLLTTTAKSVKEIAYEAGYNNEFYFYRQFKKHYNYSPGRLKKMRPF</sequence>
<keyword evidence="3" id="KW-0804">Transcription</keyword>
<protein>
    <submittedName>
        <fullName evidence="5">Helix-turn-helix transcriptional regulator</fullName>
    </submittedName>
</protein>
<dbReference type="AlphaFoldDB" id="A0A941F3S7"/>
<dbReference type="InterPro" id="IPR037923">
    <property type="entry name" value="HTH-like"/>
</dbReference>
<accession>A0A941F3S7</accession>
<dbReference type="InterPro" id="IPR018062">
    <property type="entry name" value="HTH_AraC-typ_CS"/>
</dbReference>
<comment type="caution">
    <text evidence="5">The sequence shown here is derived from an EMBL/GenBank/DDBJ whole genome shotgun (WGS) entry which is preliminary data.</text>
</comment>